<dbReference type="SUPFAM" id="SSF161187">
    <property type="entry name" value="YfgJ-like"/>
    <property type="match status" value="1"/>
</dbReference>
<dbReference type="InterPro" id="IPR029037">
    <property type="entry name" value="DUF1407/YfgJ-like_sf"/>
</dbReference>
<evidence type="ECO:0000313" key="1">
    <source>
        <dbReference type="EMBL" id="EOD53841.1"/>
    </source>
</evidence>
<proteinExistence type="predicted"/>
<evidence type="ECO:0000313" key="2">
    <source>
        <dbReference type="Proteomes" id="UP000013526"/>
    </source>
</evidence>
<dbReference type="OrthoDB" id="5405751at2"/>
<dbReference type="EMBL" id="AQGQ01000161">
    <property type="protein sequence ID" value="EOD53841.1"/>
    <property type="molecule type" value="Genomic_DNA"/>
</dbReference>
<dbReference type="RefSeq" id="WP_005907583.1">
    <property type="nucleotide sequence ID" value="NZ_AQGQ01000161.1"/>
</dbReference>
<sequence>MNEYTPCCPVCAAELDPRHDEQQCPGCQAVLRFEASCPDCGAPLEQLQGCGAVNYFCQDCSSLISKHRIVFAIRQVGDGE</sequence>
<dbReference type="Pfam" id="PF07191">
    <property type="entry name" value="Zn_ribbon_6"/>
    <property type="match status" value="1"/>
</dbReference>
<accession>R1GZL8</accession>
<dbReference type="AlphaFoldDB" id="R1GZL8"/>
<comment type="caution">
    <text evidence="1">The sequence shown here is derived from an EMBL/GenBank/DDBJ whole genome shotgun (WGS) entry which is preliminary data.</text>
</comment>
<dbReference type="GO" id="GO:0016874">
    <property type="term" value="F:ligase activity"/>
    <property type="evidence" value="ECO:0007669"/>
    <property type="project" value="UniProtKB-KW"/>
</dbReference>
<gene>
    <name evidence="1" type="ORF">G113_17443</name>
</gene>
<keyword evidence="2" id="KW-1185">Reference proteome</keyword>
<keyword evidence="1" id="KW-0436">Ligase</keyword>
<dbReference type="InterPro" id="IPR010807">
    <property type="entry name" value="YfgJ-like"/>
</dbReference>
<reference evidence="1 2" key="1">
    <citation type="journal article" date="2013" name="Genome Announc.">
        <title>Draft Genome Sequence of Aeromonas molluscorum Strain 848TT, Isolated from Bivalve Molluscs.</title>
        <authorList>
            <person name="Spataro N."/>
            <person name="Farfan M."/>
            <person name="Albarral V."/>
            <person name="Sanglas A."/>
            <person name="Loren J.G."/>
            <person name="Fuste M.C."/>
            <person name="Bosch E."/>
        </authorList>
    </citation>
    <scope>NUCLEOTIDE SEQUENCE [LARGE SCALE GENOMIC DNA]</scope>
    <source>
        <strain evidence="1 2">848</strain>
    </source>
</reference>
<organism evidence="1 2">
    <name type="scientific">Aeromonas molluscorum 848</name>
    <dbReference type="NCBI Taxonomy" id="1268236"/>
    <lineage>
        <taxon>Bacteria</taxon>
        <taxon>Pseudomonadati</taxon>
        <taxon>Pseudomonadota</taxon>
        <taxon>Gammaproteobacteria</taxon>
        <taxon>Aeromonadales</taxon>
        <taxon>Aeromonadaceae</taxon>
        <taxon>Aeromonas</taxon>
    </lineage>
</organism>
<dbReference type="Gene3D" id="2.10.290.10">
    <property type="entry name" value="YfgJ-like"/>
    <property type="match status" value="1"/>
</dbReference>
<protein>
    <submittedName>
        <fullName evidence="1">Ubiquitin ligase sinat5</fullName>
    </submittedName>
</protein>
<dbReference type="Proteomes" id="UP000013526">
    <property type="component" value="Unassembled WGS sequence"/>
</dbReference>
<name>R1GZL8_9GAMM</name>